<evidence type="ECO:0000313" key="1">
    <source>
        <dbReference type="EMBL" id="CCH70983.1"/>
    </source>
</evidence>
<reference evidence="1 2" key="1">
    <citation type="journal article" date="2013" name="ISME J.">
        <title>A metabolic model for members of the genus Tetrasphaera involved in enhanced biological phosphorus removal.</title>
        <authorList>
            <person name="Kristiansen R."/>
            <person name="Nguyen H.T.T."/>
            <person name="Saunders A.M."/>
            <person name="Nielsen J.L."/>
            <person name="Wimmer R."/>
            <person name="Le V.Q."/>
            <person name="McIlroy S.J."/>
            <person name="Petrovski S."/>
            <person name="Seviour R.J."/>
            <person name="Calteau A."/>
            <person name="Nielsen K.L."/>
            <person name="Nielsen P.H."/>
        </authorList>
    </citation>
    <scope>NUCLEOTIDE SEQUENCE [LARGE SCALE GENOMIC DNA]</scope>
    <source>
        <strain evidence="1 2">Lp2</strain>
    </source>
</reference>
<dbReference type="OrthoDB" id="5736081at2"/>
<organism evidence="1 2">
    <name type="scientific">Phycicoccus elongatus Lp2</name>
    <dbReference type="NCBI Taxonomy" id="1193181"/>
    <lineage>
        <taxon>Bacteria</taxon>
        <taxon>Bacillati</taxon>
        <taxon>Actinomycetota</taxon>
        <taxon>Actinomycetes</taxon>
        <taxon>Micrococcales</taxon>
        <taxon>Intrasporangiaceae</taxon>
        <taxon>Phycicoccus</taxon>
    </lineage>
</organism>
<protein>
    <submittedName>
        <fullName evidence="1">Multimeric flavodoxin WrbA</fullName>
    </submittedName>
</protein>
<sequence>MADRPTVLVVHHTVSPALDDLLDAALAGVRDPALDGLVVQPRAALSATASDVLTAVGILLVTPANLGWMSGALKHFFDTIYYPCLRETVGRPYAAIVHGASDTTGAVRSIEKIVTGLQWSAVGPALEVTGAPSSAARDAAYDLAATLGATVLD</sequence>
<dbReference type="eggNOG" id="COG0655">
    <property type="taxonomic scope" value="Bacteria"/>
</dbReference>
<dbReference type="STRING" id="1193181.BN10_730014"/>
<evidence type="ECO:0000313" key="2">
    <source>
        <dbReference type="Proteomes" id="UP000013167"/>
    </source>
</evidence>
<dbReference type="EMBL" id="CAIZ01000145">
    <property type="protein sequence ID" value="CCH70983.1"/>
    <property type="molecule type" value="Genomic_DNA"/>
</dbReference>
<dbReference type="SUPFAM" id="SSF52218">
    <property type="entry name" value="Flavoproteins"/>
    <property type="match status" value="1"/>
</dbReference>
<accession>N0E1Z4</accession>
<comment type="caution">
    <text evidence="1">The sequence shown here is derived from an EMBL/GenBank/DDBJ whole genome shotgun (WGS) entry which is preliminary data.</text>
</comment>
<dbReference type="Proteomes" id="UP000013167">
    <property type="component" value="Unassembled WGS sequence"/>
</dbReference>
<dbReference type="InterPro" id="IPR029039">
    <property type="entry name" value="Flavoprotein-like_sf"/>
</dbReference>
<dbReference type="Gene3D" id="3.40.50.360">
    <property type="match status" value="1"/>
</dbReference>
<name>N0E1Z4_9MICO</name>
<proteinExistence type="predicted"/>
<keyword evidence="2" id="KW-1185">Reference proteome</keyword>
<dbReference type="AlphaFoldDB" id="N0E1Z4"/>
<dbReference type="HOGENOM" id="CLU_141001_1_0_11"/>
<dbReference type="RefSeq" id="WP_010850819.1">
    <property type="nucleotide sequence ID" value="NZ_HF570956.1"/>
</dbReference>
<dbReference type="GO" id="GO:0016491">
    <property type="term" value="F:oxidoreductase activity"/>
    <property type="evidence" value="ECO:0007669"/>
    <property type="project" value="InterPro"/>
</dbReference>
<gene>
    <name evidence="1" type="ORF">BN10_730014</name>
</gene>